<sequence>MSPWRYTRLTFAELSTDSRIMPNLLVSGIDLMHEALCVVGHAKVADFIAPHEEQARGTYKTWKRDGTKGIGAYAPFYPDNDKLGYTSWARLEKL</sequence>
<dbReference type="AlphaFoldDB" id="A0A0L0MZ86"/>
<reference evidence="1 2" key="1">
    <citation type="journal article" date="2015" name="BMC Genomics">
        <title>The genome of the truffle-parasite Tolypocladium ophioglossoides and the evolution of antifungal peptaibiotics.</title>
        <authorList>
            <person name="Quandt C.A."/>
            <person name="Bushley K.E."/>
            <person name="Spatafora J.W."/>
        </authorList>
    </citation>
    <scope>NUCLEOTIDE SEQUENCE [LARGE SCALE GENOMIC DNA]</scope>
    <source>
        <strain evidence="1 2">CBS 100239</strain>
    </source>
</reference>
<name>A0A0L0MZ86_TOLOC</name>
<keyword evidence="2" id="KW-1185">Reference proteome</keyword>
<accession>A0A0L0MZ86</accession>
<dbReference type="OrthoDB" id="5304511at2759"/>
<dbReference type="Proteomes" id="UP000036947">
    <property type="component" value="Unassembled WGS sequence"/>
</dbReference>
<comment type="caution">
    <text evidence="1">The sequence shown here is derived from an EMBL/GenBank/DDBJ whole genome shotgun (WGS) entry which is preliminary data.</text>
</comment>
<evidence type="ECO:0000313" key="1">
    <source>
        <dbReference type="EMBL" id="KND87142.1"/>
    </source>
</evidence>
<gene>
    <name evidence="1" type="ORF">TOPH_08231</name>
</gene>
<organism evidence="1 2">
    <name type="scientific">Tolypocladium ophioglossoides (strain CBS 100239)</name>
    <name type="common">Snaketongue truffleclub</name>
    <name type="synonym">Elaphocordyceps ophioglossoides</name>
    <dbReference type="NCBI Taxonomy" id="1163406"/>
    <lineage>
        <taxon>Eukaryota</taxon>
        <taxon>Fungi</taxon>
        <taxon>Dikarya</taxon>
        <taxon>Ascomycota</taxon>
        <taxon>Pezizomycotina</taxon>
        <taxon>Sordariomycetes</taxon>
        <taxon>Hypocreomycetidae</taxon>
        <taxon>Hypocreales</taxon>
        <taxon>Ophiocordycipitaceae</taxon>
        <taxon>Tolypocladium</taxon>
    </lineage>
</organism>
<protein>
    <submittedName>
        <fullName evidence="1">Uncharacterized protein</fullName>
    </submittedName>
</protein>
<evidence type="ECO:0000313" key="2">
    <source>
        <dbReference type="Proteomes" id="UP000036947"/>
    </source>
</evidence>
<proteinExistence type="predicted"/>
<dbReference type="EMBL" id="LFRF01000041">
    <property type="protein sequence ID" value="KND87142.1"/>
    <property type="molecule type" value="Genomic_DNA"/>
</dbReference>